<sequence>MTSIPLADDLKSSFERANPKDVRVILVQNQGGILSLIRSLPPTSPDSTDKEDFNPLLAKLFSDDPQKSGYALFRLDTQAASGEWEWLCCAFQPDGAKIKEKMQYTATRTSLLGGLTERKFLDIIYGSTPNDFLWPHRLRNQRKHDYQNPQLKTAGLPASEAAGTGTGGAKRNFGSRILGTPAAPADEAIKADVGEQTRSTVADLSPEAAPITRAEHSEIITSAFKGPNRFNSDDEEESEEPKATQRQASSSVEKEVAPEESESIAEAQVPSPTVRDKVADEPSNASASEESTEALSQPIIPEDPALPQAEEQSKRPLASEKDHEARDPSEATTTAVATSEDQDSQPYVPKPLDAGTNSKIDSEPSPPTVRGPISAVGLGTGSGSILTRREEELAEINKLQAAERSSYPSSGKDPERSARLGFKWDDGVEEAICSLASTASGASEWNFVQLSLDLQAETLQVASPPRFVAPADLQSLLPLQEPSFALYRYEDISSNLTPRGGTTGGGPSDVVFIYSCPPGSSVRSRMLYSSNVLLTMKRADTFPGIRIIKKIETSEPTDITHSYIAEEVKAALKPKAQGYGPGPGVGSGVSASGGAETVGRSGFARPKKATTTVGGRR</sequence>
<dbReference type="EMBL" id="KZ819844">
    <property type="protein sequence ID" value="PWN51427.1"/>
    <property type="molecule type" value="Genomic_DNA"/>
</dbReference>
<evidence type="ECO:0000313" key="2">
    <source>
        <dbReference type="Proteomes" id="UP000245626"/>
    </source>
</evidence>
<evidence type="ECO:0000313" key="1">
    <source>
        <dbReference type="EMBL" id="PWN51427.1"/>
    </source>
</evidence>
<accession>A0ACD0P085</accession>
<reference evidence="1 2" key="1">
    <citation type="journal article" date="2018" name="Mol. Biol. Evol.">
        <title>Broad Genomic Sampling Reveals a Smut Pathogenic Ancestry of the Fungal Clade Ustilaginomycotina.</title>
        <authorList>
            <person name="Kijpornyongpan T."/>
            <person name="Mondo S.J."/>
            <person name="Barry K."/>
            <person name="Sandor L."/>
            <person name="Lee J."/>
            <person name="Lipzen A."/>
            <person name="Pangilinan J."/>
            <person name="LaButti K."/>
            <person name="Hainaut M."/>
            <person name="Henrissat B."/>
            <person name="Grigoriev I.V."/>
            <person name="Spatafora J.W."/>
            <person name="Aime M.C."/>
        </authorList>
    </citation>
    <scope>NUCLEOTIDE SEQUENCE [LARGE SCALE GENOMIC DNA]</scope>
    <source>
        <strain evidence="1 2">SA 807</strain>
    </source>
</reference>
<dbReference type="Proteomes" id="UP000245626">
    <property type="component" value="Unassembled WGS sequence"/>
</dbReference>
<keyword evidence="2" id="KW-1185">Reference proteome</keyword>
<organism evidence="1 2">
    <name type="scientific">Violaceomyces palustris</name>
    <dbReference type="NCBI Taxonomy" id="1673888"/>
    <lineage>
        <taxon>Eukaryota</taxon>
        <taxon>Fungi</taxon>
        <taxon>Dikarya</taxon>
        <taxon>Basidiomycota</taxon>
        <taxon>Ustilaginomycotina</taxon>
        <taxon>Ustilaginomycetes</taxon>
        <taxon>Violaceomycetales</taxon>
        <taxon>Violaceomycetaceae</taxon>
        <taxon>Violaceomyces</taxon>
    </lineage>
</organism>
<protein>
    <submittedName>
        <fullName evidence="1">Uncharacterized protein</fullName>
    </submittedName>
</protein>
<name>A0ACD0P085_9BASI</name>
<proteinExistence type="predicted"/>
<gene>
    <name evidence="1" type="ORF">IE53DRAFT_313943</name>
</gene>